<accession>A0ABN8HXR5</accession>
<evidence type="ECO:0000313" key="2">
    <source>
        <dbReference type="EMBL" id="CAH2043348.1"/>
    </source>
</evidence>
<sequence>MCHKCAEKVSDVKDVKEGESLPAALPIDILGAGVVEFCEPRTRQPFQAEAMLVCGQGEFLWSEQRVRRIIGRMGGATKRSRKLLRFRHRNSGNDLKGSFRSRPGPRSRTRQVVRAEPVKLTLTRAIELAEQAACAKQAMVMCNSEAIPVKEEPVYRVRNQGQPGRVSGARRANGGYAASSRCAVCGMENHQRAGVVEFCEPRTRQPFQAEAMLVCGQGEFLWSEQRVRRIIGRMGGATKRSRKLLRFRHRNSGNDLKGSFRSRPGPRSRTRQVVRAEPVKLTLTRAIELAEQAACAKQAMVMCNSEAIPVKEEPVYRVRNQGQPGRVSGARRANGGYAASSRCAVCGMENHQKVECGGLISTVTSNGGSARVRRAQTCVRRRHGTPPHPGPPPLARGSAYI</sequence>
<keyword evidence="3" id="KW-1185">Reference proteome</keyword>
<dbReference type="Proteomes" id="UP000837857">
    <property type="component" value="Chromosome 15"/>
</dbReference>
<gene>
    <name evidence="2" type="ORF">IPOD504_LOCUS4259</name>
</gene>
<evidence type="ECO:0000256" key="1">
    <source>
        <dbReference type="SAM" id="MobiDB-lite"/>
    </source>
</evidence>
<feature type="region of interest" description="Disordered" evidence="1">
    <location>
        <begin position="90"/>
        <end position="111"/>
    </location>
</feature>
<feature type="region of interest" description="Disordered" evidence="1">
    <location>
        <begin position="250"/>
        <end position="272"/>
    </location>
</feature>
<proteinExistence type="predicted"/>
<feature type="non-terminal residue" evidence="2">
    <location>
        <position position="401"/>
    </location>
</feature>
<feature type="region of interest" description="Disordered" evidence="1">
    <location>
        <begin position="381"/>
        <end position="401"/>
    </location>
</feature>
<reference evidence="2" key="1">
    <citation type="submission" date="2022-03" db="EMBL/GenBank/DDBJ databases">
        <authorList>
            <person name="Martin H S."/>
        </authorList>
    </citation>
    <scope>NUCLEOTIDE SEQUENCE</scope>
</reference>
<organism evidence="2 3">
    <name type="scientific">Iphiclides podalirius</name>
    <name type="common">scarce swallowtail</name>
    <dbReference type="NCBI Taxonomy" id="110791"/>
    <lineage>
        <taxon>Eukaryota</taxon>
        <taxon>Metazoa</taxon>
        <taxon>Ecdysozoa</taxon>
        <taxon>Arthropoda</taxon>
        <taxon>Hexapoda</taxon>
        <taxon>Insecta</taxon>
        <taxon>Pterygota</taxon>
        <taxon>Neoptera</taxon>
        <taxon>Endopterygota</taxon>
        <taxon>Lepidoptera</taxon>
        <taxon>Glossata</taxon>
        <taxon>Ditrysia</taxon>
        <taxon>Papilionoidea</taxon>
        <taxon>Papilionidae</taxon>
        <taxon>Papilioninae</taxon>
        <taxon>Iphiclides</taxon>
    </lineage>
</organism>
<evidence type="ECO:0000313" key="3">
    <source>
        <dbReference type="Proteomes" id="UP000837857"/>
    </source>
</evidence>
<name>A0ABN8HXR5_9NEOP</name>
<dbReference type="EMBL" id="OW152827">
    <property type="protein sequence ID" value="CAH2043348.1"/>
    <property type="molecule type" value="Genomic_DNA"/>
</dbReference>
<protein>
    <submittedName>
        <fullName evidence="2">Uncharacterized protein</fullName>
    </submittedName>
</protein>